<proteinExistence type="predicted"/>
<gene>
    <name evidence="1" type="ordered locus">AM1_1917</name>
</gene>
<dbReference type="STRING" id="329726.AM1_1917"/>
<dbReference type="HOGENOM" id="CLU_073290_2_0_3"/>
<evidence type="ECO:0000313" key="2">
    <source>
        <dbReference type="Proteomes" id="UP000000268"/>
    </source>
</evidence>
<dbReference type="KEGG" id="amr:AM1_1917"/>
<accession>B0CEG9</accession>
<dbReference type="OrthoDB" id="5430844at2"/>
<keyword evidence="2" id="KW-1185">Reference proteome</keyword>
<dbReference type="Proteomes" id="UP000000268">
    <property type="component" value="Chromosome"/>
</dbReference>
<evidence type="ECO:0000313" key="1">
    <source>
        <dbReference type="EMBL" id="ABW26935.1"/>
    </source>
</evidence>
<dbReference type="RefSeq" id="WP_012162437.1">
    <property type="nucleotide sequence ID" value="NC_009925.1"/>
</dbReference>
<dbReference type="SUPFAM" id="SSF53795">
    <property type="entry name" value="PEP carboxykinase-like"/>
    <property type="match status" value="1"/>
</dbReference>
<evidence type="ECO:0008006" key="3">
    <source>
        <dbReference type="Google" id="ProtNLM"/>
    </source>
</evidence>
<protein>
    <recommendedName>
        <fullName evidence="3">HPr kinase/phosphorylase C-terminal domain-containing protein</fullName>
    </recommendedName>
</protein>
<organism evidence="1 2">
    <name type="scientific">Acaryochloris marina (strain MBIC 11017)</name>
    <dbReference type="NCBI Taxonomy" id="329726"/>
    <lineage>
        <taxon>Bacteria</taxon>
        <taxon>Bacillati</taxon>
        <taxon>Cyanobacteriota</taxon>
        <taxon>Cyanophyceae</taxon>
        <taxon>Acaryochloridales</taxon>
        <taxon>Acaryochloridaceae</taxon>
        <taxon>Acaryochloris</taxon>
    </lineage>
</organism>
<dbReference type="AlphaFoldDB" id="B0CEG9"/>
<dbReference type="Gene3D" id="3.40.50.300">
    <property type="entry name" value="P-loop containing nucleotide triphosphate hydrolases"/>
    <property type="match status" value="1"/>
</dbReference>
<dbReference type="eggNOG" id="COG1493">
    <property type="taxonomic scope" value="Bacteria"/>
</dbReference>
<reference evidence="1 2" key="1">
    <citation type="journal article" date="2008" name="Proc. Natl. Acad. Sci. U.S.A.">
        <title>Niche adaptation and genome expansion in the chlorophyll d-producing cyanobacterium Acaryochloris marina.</title>
        <authorList>
            <person name="Swingley W.D."/>
            <person name="Chen M."/>
            <person name="Cheung P.C."/>
            <person name="Conrad A.L."/>
            <person name="Dejesa L.C."/>
            <person name="Hao J."/>
            <person name="Honchak B.M."/>
            <person name="Karbach L.E."/>
            <person name="Kurdoglu A."/>
            <person name="Lahiri S."/>
            <person name="Mastrian S.D."/>
            <person name="Miyashita H."/>
            <person name="Page L."/>
            <person name="Ramakrishna P."/>
            <person name="Satoh S."/>
            <person name="Sattley W.M."/>
            <person name="Shimada Y."/>
            <person name="Taylor H.L."/>
            <person name="Tomo T."/>
            <person name="Tsuchiya T."/>
            <person name="Wang Z.T."/>
            <person name="Raymond J."/>
            <person name="Mimuro M."/>
            <person name="Blankenship R.E."/>
            <person name="Touchman J.W."/>
        </authorList>
    </citation>
    <scope>NUCLEOTIDE SEQUENCE [LARGE SCALE GENOMIC DNA]</scope>
    <source>
        <strain evidence="2">MBIC 11017</strain>
    </source>
</reference>
<sequence length="301" mass="33816">MSHFYSAYGLTLQSEIKLPELIPTLATDADVWIHFDAITDSPLQTGDTLHCYQNNDSGMYLYWQGVGTFLIQEGQDVLIDLEIDLDEDRLRLFILGAVMGVVLHQRGFLVLHASAVALEGEAVAFIGQKRWGKSTMAATLHDRGHSLIADDVVALEVQRHQIQVQPAFPQIKLWPDAVTCIGKQPEDLPRLGARLEKRNHQLSSGFMSDILPLRYIFVLGQGEEVAIKPLPPQEIIQHLMQNSYVTRFEQTLLQERGANHFKQLMLLAQQVPLLRLLRPASLDLLPDIATLVENHILAHEG</sequence>
<dbReference type="InterPro" id="IPR027417">
    <property type="entry name" value="P-loop_NTPase"/>
</dbReference>
<dbReference type="EMBL" id="CP000828">
    <property type="protein sequence ID" value="ABW26935.1"/>
    <property type="molecule type" value="Genomic_DNA"/>
</dbReference>
<name>B0CEG9_ACAM1</name>